<keyword evidence="3" id="KW-1185">Reference proteome</keyword>
<reference evidence="2 3" key="3">
    <citation type="submission" date="2016-01" db="EMBL/GenBank/DDBJ databases">
        <title>The new phylogeny of the genus Mycobacterium.</title>
        <authorList>
            <person name="Tarcisio F."/>
            <person name="Conor M."/>
            <person name="Antonella G."/>
            <person name="Elisabetta G."/>
            <person name="Giulia F.S."/>
            <person name="Sara T."/>
            <person name="Anna F."/>
            <person name="Clotilde B."/>
            <person name="Roberto B."/>
            <person name="Veronica D.S."/>
            <person name="Fabio R."/>
            <person name="Monica P."/>
            <person name="Olivier J."/>
            <person name="Enrico T."/>
            <person name="Nicola S."/>
        </authorList>
    </citation>
    <scope>NUCLEOTIDE SEQUENCE [LARGE SCALE GENOMIC DNA]</scope>
    <source>
        <strain evidence="2 3">DSM 44626</strain>
    </source>
</reference>
<reference evidence="1" key="1">
    <citation type="journal article" date="2014" name="Genome Announc.">
        <title>Draft Genome Sequence of Mycobacterium triplex DSM 44626.</title>
        <authorList>
            <person name="Sassi M."/>
            <person name="Croce O."/>
            <person name="Robert C."/>
            <person name="Raoult D."/>
            <person name="Drancourt M."/>
        </authorList>
    </citation>
    <scope>NUCLEOTIDE SEQUENCE [LARGE SCALE GENOMIC DNA]</scope>
    <source>
        <strain evidence="1">DSM 44626</strain>
    </source>
</reference>
<organism evidence="1">
    <name type="scientific">Mycobacterium triplex</name>
    <dbReference type="NCBI Taxonomy" id="47839"/>
    <lineage>
        <taxon>Bacteria</taxon>
        <taxon>Bacillati</taxon>
        <taxon>Actinomycetota</taxon>
        <taxon>Actinomycetes</taxon>
        <taxon>Mycobacteriales</taxon>
        <taxon>Mycobacteriaceae</taxon>
        <taxon>Mycobacterium</taxon>
        <taxon>Mycobacterium simiae complex</taxon>
    </lineage>
</organism>
<dbReference type="InterPro" id="IPR057513">
    <property type="entry name" value="Rv1893"/>
</dbReference>
<dbReference type="eggNOG" id="ENOG5032D4A">
    <property type="taxonomic scope" value="Bacteria"/>
</dbReference>
<dbReference type="OrthoDB" id="4740661at2"/>
<evidence type="ECO:0000313" key="2">
    <source>
        <dbReference type="EMBL" id="ORX01941.1"/>
    </source>
</evidence>
<sequence length="75" mass="7928">MAINPRDAVDAVKDIATNAVEKASDIVENAGDIIRGDLRGGVSGIVENSIDIATHAVERTREVFTGGGKYDVEED</sequence>
<dbReference type="AlphaFoldDB" id="A0A024JZ74"/>
<evidence type="ECO:0000313" key="3">
    <source>
        <dbReference type="Proteomes" id="UP000193710"/>
    </source>
</evidence>
<proteinExistence type="predicted"/>
<evidence type="ECO:0000313" key="1">
    <source>
        <dbReference type="EMBL" id="CDO88859.1"/>
    </source>
</evidence>
<reference evidence="1" key="2">
    <citation type="submission" date="2014-04" db="EMBL/GenBank/DDBJ databases">
        <authorList>
            <person name="Urmite Genomes U."/>
        </authorList>
    </citation>
    <scope>NUCLEOTIDE SEQUENCE</scope>
    <source>
        <strain evidence="1">DSM 44626</strain>
    </source>
</reference>
<dbReference type="STRING" id="47839.BN973_03229"/>
<dbReference type="EMBL" id="HG964446">
    <property type="protein sequence ID" value="CDO88859.1"/>
    <property type="molecule type" value="Genomic_DNA"/>
</dbReference>
<protein>
    <submittedName>
        <fullName evidence="1">Uncharacterized protein</fullName>
    </submittedName>
</protein>
<dbReference type="Proteomes" id="UP000028880">
    <property type="component" value="Unassembled WGS sequence"/>
</dbReference>
<dbReference type="EMBL" id="LQPY01000029">
    <property type="protein sequence ID" value="ORX01941.1"/>
    <property type="molecule type" value="Genomic_DNA"/>
</dbReference>
<accession>A0A024JZ74</accession>
<dbReference type="Pfam" id="PF23706">
    <property type="entry name" value="Rv1893"/>
    <property type="match status" value="1"/>
</dbReference>
<dbReference type="HOGENOM" id="CLU_2718029_0_0_11"/>
<dbReference type="RefSeq" id="WP_036469254.1">
    <property type="nucleotide sequence ID" value="NZ_HG964446.1"/>
</dbReference>
<gene>
    <name evidence="2" type="ORF">AWC29_22420</name>
    <name evidence="1" type="ORF">BN973_03229</name>
</gene>
<name>A0A024JZ74_9MYCO</name>
<dbReference type="Proteomes" id="UP000193710">
    <property type="component" value="Unassembled WGS sequence"/>
</dbReference>